<name>A0A504J7M4_9FLAO</name>
<gene>
    <name evidence="2" type="ORF">FHK87_22260</name>
</gene>
<dbReference type="InterPro" id="IPR051531">
    <property type="entry name" value="N-acetyltransferase"/>
</dbReference>
<dbReference type="Proteomes" id="UP000315540">
    <property type="component" value="Unassembled WGS sequence"/>
</dbReference>
<dbReference type="InterPro" id="IPR016181">
    <property type="entry name" value="Acyl_CoA_acyltransferase"/>
</dbReference>
<dbReference type="GO" id="GO:0016747">
    <property type="term" value="F:acyltransferase activity, transferring groups other than amino-acyl groups"/>
    <property type="evidence" value="ECO:0007669"/>
    <property type="project" value="InterPro"/>
</dbReference>
<protein>
    <submittedName>
        <fullName evidence="2">GNAT family N-acetyltransferase</fullName>
    </submittedName>
</protein>
<dbReference type="InterPro" id="IPR000182">
    <property type="entry name" value="GNAT_dom"/>
</dbReference>
<dbReference type="SUPFAM" id="SSF55729">
    <property type="entry name" value="Acyl-CoA N-acyltransferases (Nat)"/>
    <property type="match status" value="1"/>
</dbReference>
<organism evidence="2 3">
    <name type="scientific">Aquimarina algicola</name>
    <dbReference type="NCBI Taxonomy" id="2589995"/>
    <lineage>
        <taxon>Bacteria</taxon>
        <taxon>Pseudomonadati</taxon>
        <taxon>Bacteroidota</taxon>
        <taxon>Flavobacteriia</taxon>
        <taxon>Flavobacteriales</taxon>
        <taxon>Flavobacteriaceae</taxon>
        <taxon>Aquimarina</taxon>
    </lineage>
</organism>
<evidence type="ECO:0000313" key="2">
    <source>
        <dbReference type="EMBL" id="TPN82151.1"/>
    </source>
</evidence>
<dbReference type="EMBL" id="VFWZ01000009">
    <property type="protein sequence ID" value="TPN82151.1"/>
    <property type="molecule type" value="Genomic_DNA"/>
</dbReference>
<comment type="caution">
    <text evidence="2">The sequence shown here is derived from an EMBL/GenBank/DDBJ whole genome shotgun (WGS) entry which is preliminary data.</text>
</comment>
<evidence type="ECO:0000313" key="3">
    <source>
        <dbReference type="Proteomes" id="UP000315540"/>
    </source>
</evidence>
<dbReference type="AlphaFoldDB" id="A0A504J7M4"/>
<dbReference type="OrthoDB" id="9788916at2"/>
<feature type="domain" description="N-acetyltransferase" evidence="1">
    <location>
        <begin position="11"/>
        <end position="171"/>
    </location>
</feature>
<dbReference type="Pfam" id="PF13302">
    <property type="entry name" value="Acetyltransf_3"/>
    <property type="match status" value="1"/>
</dbReference>
<dbReference type="PANTHER" id="PTHR43792">
    <property type="entry name" value="GNAT FAMILY, PUTATIVE (AFU_ORTHOLOGUE AFUA_3G00765)-RELATED-RELATED"/>
    <property type="match status" value="1"/>
</dbReference>
<sequence>MDNYIFRSQRLGFRNWSIDDLEILTEINNDDQVMEFFPFKPSRKDTRDFIFRMQEMFDETGFCYFAVEVIETQTCIGFIGICEQTYFDDIDRFVDIGWRLHKNSWNKGYATEGAIACIDFAFNTLKLKTIYAVAPEINTKSEAIMKKIGMKFLKTFEHPKLLKYSALKNCVLYSISR</sequence>
<dbReference type="PANTHER" id="PTHR43792:SF1">
    <property type="entry name" value="N-ACETYLTRANSFERASE DOMAIN-CONTAINING PROTEIN"/>
    <property type="match status" value="1"/>
</dbReference>
<dbReference type="Gene3D" id="3.40.630.30">
    <property type="match status" value="1"/>
</dbReference>
<reference evidence="2 3" key="1">
    <citation type="submission" date="2019-06" db="EMBL/GenBank/DDBJ databases">
        <authorList>
            <person name="Meng X."/>
        </authorList>
    </citation>
    <scope>NUCLEOTIDE SEQUENCE [LARGE SCALE GENOMIC DNA]</scope>
    <source>
        <strain evidence="2 3">M625</strain>
    </source>
</reference>
<accession>A0A504J7M4</accession>
<dbReference type="PROSITE" id="PS51186">
    <property type="entry name" value="GNAT"/>
    <property type="match status" value="1"/>
</dbReference>
<proteinExistence type="predicted"/>
<evidence type="ECO:0000259" key="1">
    <source>
        <dbReference type="PROSITE" id="PS51186"/>
    </source>
</evidence>
<dbReference type="RefSeq" id="WP_140596939.1">
    <property type="nucleotide sequence ID" value="NZ_VFWZ01000009.1"/>
</dbReference>
<keyword evidence="2" id="KW-0808">Transferase</keyword>
<keyword evidence="3" id="KW-1185">Reference proteome</keyword>